<reference evidence="1" key="1">
    <citation type="submission" date="2022-07" db="EMBL/GenBank/DDBJ databases">
        <title>Genome Sequence of Phlebia brevispora.</title>
        <authorList>
            <person name="Buettner E."/>
        </authorList>
    </citation>
    <scope>NUCLEOTIDE SEQUENCE</scope>
    <source>
        <strain evidence="1">MPL23</strain>
    </source>
</reference>
<dbReference type="Proteomes" id="UP001148662">
    <property type="component" value="Unassembled WGS sequence"/>
</dbReference>
<keyword evidence="2" id="KW-1185">Reference proteome</keyword>
<sequence>MRWNWRLTVLSLLLSASGVPVTPLRLLKAFIAALAAYEYLVTLEYEYEFGWRRKWTASTWLFIVNRYMLLVNVIASAVPDSAQAYVPLHVFTASQRSMISVAQMLQPFSNVFYDVPVQFPADHRVRVFALLDRAYVTAGCVLVLGLTQVVTALYQSGHLASHYVDDPVIGSACFQTATLPPSVVFYGSDMVQDIPACQTGKLRRPCYGNADDRIAGIFYFAVLAVVNMTSLLTYALNKSGPSNPVANFIAVQVSAPFSFCSILTEVTFSAPNFRVPSLPEFVGNLGEPLAYGDDNDDQNHEARDGEAEVCGPGARPGELLNQPENEDMGPARHIRYENSETEECYAIVDDHALPCQRYTQDTISVWAKLLRVKASGEATVTVVCGEPRQRPDYASASAIVRFPRSLLCQLEVTINSDKSLHTRCLAYAQDMHTGH</sequence>
<proteinExistence type="predicted"/>
<protein>
    <submittedName>
        <fullName evidence="1">Uncharacterized protein</fullName>
    </submittedName>
</protein>
<accession>A0ACC1TAT5</accession>
<comment type="caution">
    <text evidence="1">The sequence shown here is derived from an EMBL/GenBank/DDBJ whole genome shotgun (WGS) entry which is preliminary data.</text>
</comment>
<name>A0ACC1TAT5_9APHY</name>
<gene>
    <name evidence="1" type="ORF">NM688_g1795</name>
</gene>
<evidence type="ECO:0000313" key="2">
    <source>
        <dbReference type="Proteomes" id="UP001148662"/>
    </source>
</evidence>
<dbReference type="EMBL" id="JANHOG010000205">
    <property type="protein sequence ID" value="KAJ3556853.1"/>
    <property type="molecule type" value="Genomic_DNA"/>
</dbReference>
<organism evidence="1 2">
    <name type="scientific">Phlebia brevispora</name>
    <dbReference type="NCBI Taxonomy" id="194682"/>
    <lineage>
        <taxon>Eukaryota</taxon>
        <taxon>Fungi</taxon>
        <taxon>Dikarya</taxon>
        <taxon>Basidiomycota</taxon>
        <taxon>Agaricomycotina</taxon>
        <taxon>Agaricomycetes</taxon>
        <taxon>Polyporales</taxon>
        <taxon>Meruliaceae</taxon>
        <taxon>Phlebia</taxon>
    </lineage>
</organism>
<evidence type="ECO:0000313" key="1">
    <source>
        <dbReference type="EMBL" id="KAJ3556853.1"/>
    </source>
</evidence>